<feature type="transmembrane region" description="Helical" evidence="1">
    <location>
        <begin position="21"/>
        <end position="41"/>
    </location>
</feature>
<dbReference type="Proteomes" id="UP000276260">
    <property type="component" value="Unassembled WGS sequence"/>
</dbReference>
<feature type="transmembrane region" description="Helical" evidence="1">
    <location>
        <begin position="61"/>
        <end position="83"/>
    </location>
</feature>
<keyword evidence="1" id="KW-0472">Membrane</keyword>
<accession>A0A3P3QP46</accession>
<gene>
    <name evidence="3" type="ORF">EIK76_02690</name>
</gene>
<reference evidence="3 4" key="1">
    <citation type="submission" date="2018-11" db="EMBL/GenBank/DDBJ databases">
        <title>Draft genome analysis of Rheinheimera mesophila isolated from an industrial waste site.</title>
        <authorList>
            <person name="Yu Q."/>
            <person name="Qi Y."/>
            <person name="Zhang H."/>
            <person name="Lu Y."/>
            <person name="Pu J."/>
        </authorList>
    </citation>
    <scope>NUCLEOTIDE SEQUENCE [LARGE SCALE GENOMIC DNA]</scope>
    <source>
        <strain evidence="3 4">IITR13</strain>
    </source>
</reference>
<dbReference type="Pfam" id="PF11893">
    <property type="entry name" value="DUF3413"/>
    <property type="match status" value="1"/>
</dbReference>
<sequence length="502" mass="56264">MVLEQNLSLVNKVNRLLNWGHWFTFFNILLALVITAAYWWAEPLPQSMTGWVYLVTNWLGHTAFLCFLFFILTIFPVTLIFPYQRHVRGIAAVLATVGLVALIFDAYVYQALGYHVGSASSEQTIDLLRQQVVTNLRNFILITSVVFALLLAIELVLSNFCWKKVPRLQASGVGQPALYLFLGCFVASHSLHIWADAQLDLDVMKQDNVLPFTYPATANTFLAKYNLLDLSSLKESKAEQLQRPTNWREPEALQCVSQPAEPVTVVILPALSANDVALLEQNKFKAQQQHFAPVETQSALLNLVYGSMQLNKEMVSALQQPPAWLEQLPAGSFSLSASDAQYQQLLPWLPLTEQATAAVKIKFSRDLGSELAQLGTEHNAIVLSIHATASQFDLAPAKLYSRWPELHQVLSNTVTQHLDLIPTLLAQLGCHTNWPGDNWFQPSAYPKLNLLPHQMVSFKKDKMILVRDDGSYGVWSAGTLVPLNEKLDIPQLTDALKRVQQH</sequence>
<dbReference type="EMBL" id="RRCF01000001">
    <property type="protein sequence ID" value="RRJ23012.1"/>
    <property type="molecule type" value="Genomic_DNA"/>
</dbReference>
<keyword evidence="1" id="KW-1133">Transmembrane helix</keyword>
<dbReference type="RefSeq" id="WP_046519337.1">
    <property type="nucleotide sequence ID" value="NZ_LAVS01000010.1"/>
</dbReference>
<evidence type="ECO:0000313" key="4">
    <source>
        <dbReference type="Proteomes" id="UP000276260"/>
    </source>
</evidence>
<feature type="transmembrane region" description="Helical" evidence="1">
    <location>
        <begin position="139"/>
        <end position="157"/>
    </location>
</feature>
<protein>
    <submittedName>
        <fullName evidence="3">DUF3413 domain-containing protein</fullName>
    </submittedName>
</protein>
<feature type="domain" description="Inner membrane protein YejM N-terminal" evidence="2">
    <location>
        <begin position="11"/>
        <end position="243"/>
    </location>
</feature>
<evidence type="ECO:0000256" key="1">
    <source>
        <dbReference type="SAM" id="Phobius"/>
    </source>
</evidence>
<dbReference type="InterPro" id="IPR024588">
    <property type="entry name" value="YejM_N"/>
</dbReference>
<evidence type="ECO:0000259" key="2">
    <source>
        <dbReference type="Pfam" id="PF11893"/>
    </source>
</evidence>
<keyword evidence="4" id="KW-1185">Reference proteome</keyword>
<feature type="transmembrane region" description="Helical" evidence="1">
    <location>
        <begin position="177"/>
        <end position="195"/>
    </location>
</feature>
<keyword evidence="1" id="KW-0812">Transmembrane</keyword>
<dbReference type="OrthoDB" id="236686at2"/>
<comment type="caution">
    <text evidence="3">The sequence shown here is derived from an EMBL/GenBank/DDBJ whole genome shotgun (WGS) entry which is preliminary data.</text>
</comment>
<organism evidence="3 4">
    <name type="scientific">Rheinheimera mesophila</name>
    <dbReference type="NCBI Taxonomy" id="1547515"/>
    <lineage>
        <taxon>Bacteria</taxon>
        <taxon>Pseudomonadati</taxon>
        <taxon>Pseudomonadota</taxon>
        <taxon>Gammaproteobacteria</taxon>
        <taxon>Chromatiales</taxon>
        <taxon>Chromatiaceae</taxon>
        <taxon>Rheinheimera</taxon>
    </lineage>
</organism>
<evidence type="ECO:0000313" key="3">
    <source>
        <dbReference type="EMBL" id="RRJ23012.1"/>
    </source>
</evidence>
<proteinExistence type="predicted"/>
<name>A0A3P3QP46_9GAMM</name>
<dbReference type="AlphaFoldDB" id="A0A3P3QP46"/>
<feature type="transmembrane region" description="Helical" evidence="1">
    <location>
        <begin position="90"/>
        <end position="109"/>
    </location>
</feature>